<evidence type="ECO:0000313" key="21">
    <source>
        <dbReference type="EMBL" id="GLW67522.1"/>
    </source>
</evidence>
<feature type="binding site" evidence="17">
    <location>
        <position position="157"/>
    </location>
    <ligand>
        <name>thiamine diphosphate</name>
        <dbReference type="ChEBI" id="CHEBI:58937"/>
    </ligand>
</feature>
<evidence type="ECO:0000256" key="12">
    <source>
        <dbReference type="ARBA" id="ARBA00023052"/>
    </source>
</evidence>
<feature type="binding site" evidence="17">
    <location>
        <position position="186"/>
    </location>
    <ligand>
        <name>thiamine diphosphate</name>
        <dbReference type="ChEBI" id="CHEBI:58937"/>
    </ligand>
</feature>
<comment type="cofactor">
    <cofactor evidence="3">
        <name>Co(2+)</name>
        <dbReference type="ChEBI" id="CHEBI:48828"/>
    </cofactor>
</comment>
<dbReference type="FunFam" id="3.40.50.970:FF:000045">
    <property type="entry name" value="Transketolase"/>
    <property type="match status" value="1"/>
</dbReference>
<feature type="binding site" evidence="18">
    <location>
        <position position="188"/>
    </location>
    <ligand>
        <name>Mg(2+)</name>
        <dbReference type="ChEBI" id="CHEBI:18420"/>
    </ligand>
</feature>
<dbReference type="GO" id="GO:0006098">
    <property type="term" value="P:pentose-phosphate shunt"/>
    <property type="evidence" value="ECO:0007669"/>
    <property type="project" value="TreeGrafter"/>
</dbReference>
<dbReference type="CDD" id="cd07033">
    <property type="entry name" value="TPP_PYR_DXS_TK_like"/>
    <property type="match status" value="1"/>
</dbReference>
<name>A0A9W6Q0T8_9ACTN</name>
<evidence type="ECO:0000256" key="14">
    <source>
        <dbReference type="NCBIfam" id="TIGR00232"/>
    </source>
</evidence>
<comment type="caution">
    <text evidence="21">The sequence shown here is derived from an EMBL/GenBank/DDBJ whole genome shotgun (WGS) entry which is preliminary data.</text>
</comment>
<dbReference type="PANTHER" id="PTHR43522">
    <property type="entry name" value="TRANSKETOLASE"/>
    <property type="match status" value="1"/>
</dbReference>
<evidence type="ECO:0000256" key="7">
    <source>
        <dbReference type="ARBA" id="ARBA00013152"/>
    </source>
</evidence>
<feature type="binding site" evidence="16">
    <location>
        <position position="384"/>
    </location>
    <ligand>
        <name>substrate</name>
    </ligand>
</feature>
<dbReference type="CDD" id="cd02012">
    <property type="entry name" value="TPP_TK"/>
    <property type="match status" value="1"/>
</dbReference>
<accession>A0A9W6Q0T8</accession>
<proteinExistence type="inferred from homology"/>
<dbReference type="Gene3D" id="3.40.50.970">
    <property type="match status" value="2"/>
</dbReference>
<evidence type="ECO:0000256" key="2">
    <source>
        <dbReference type="ARBA" id="ARBA00001936"/>
    </source>
</evidence>
<dbReference type="RefSeq" id="WP_067916673.1">
    <property type="nucleotide sequence ID" value="NZ_BSRZ01000025.1"/>
</dbReference>
<dbReference type="NCBIfam" id="TIGR00232">
    <property type="entry name" value="tktlase_bact"/>
    <property type="match status" value="1"/>
</dbReference>
<comment type="cofactor">
    <cofactor evidence="18">
        <name>Mg(2+)</name>
        <dbReference type="ChEBI" id="CHEBI:18420"/>
    </cofactor>
    <text evidence="18">Binds 1 Mg(2+) ion per subunit. Can also utilize other divalent metal cations, such as Ca(2+), Mn(2+) and Co(2+).</text>
</comment>
<keyword evidence="12 17" id="KW-0786">Thiamine pyrophosphate</keyword>
<dbReference type="GO" id="GO:0005829">
    <property type="term" value="C:cytosol"/>
    <property type="evidence" value="ECO:0007669"/>
    <property type="project" value="TreeGrafter"/>
</dbReference>
<dbReference type="FunFam" id="3.40.50.970:FF:000004">
    <property type="entry name" value="Transketolase"/>
    <property type="match status" value="1"/>
</dbReference>
<dbReference type="InterPro" id="IPR055152">
    <property type="entry name" value="Transketolase-like_C_2"/>
</dbReference>
<dbReference type="Pfam" id="PF22613">
    <property type="entry name" value="Transketolase_C_1"/>
    <property type="match status" value="1"/>
</dbReference>
<comment type="subunit">
    <text evidence="6">Homodimer.</text>
</comment>
<comment type="cofactor">
    <cofactor evidence="1">
        <name>Ca(2+)</name>
        <dbReference type="ChEBI" id="CHEBI:29108"/>
    </cofactor>
</comment>
<feature type="binding site" evidence="16">
    <location>
        <position position="473"/>
    </location>
    <ligand>
        <name>substrate</name>
    </ligand>
</feature>
<dbReference type="InterPro" id="IPR005478">
    <property type="entry name" value="Transketolase_bac-like"/>
</dbReference>
<dbReference type="FunFam" id="3.40.50.920:FF:000003">
    <property type="entry name" value="Transketolase"/>
    <property type="match status" value="1"/>
</dbReference>
<evidence type="ECO:0000256" key="9">
    <source>
        <dbReference type="ARBA" id="ARBA00022723"/>
    </source>
</evidence>
<feature type="binding site" evidence="16">
    <location>
        <position position="469"/>
    </location>
    <ligand>
        <name>substrate</name>
    </ligand>
</feature>
<dbReference type="Proteomes" id="UP001165124">
    <property type="component" value="Unassembled WGS sequence"/>
</dbReference>
<protein>
    <recommendedName>
        <fullName evidence="7 14">Transketolase</fullName>
        <ecNumber evidence="7 14">2.2.1.1</ecNumber>
    </recommendedName>
</protein>
<feature type="binding site" evidence="18">
    <location>
        <position position="186"/>
    </location>
    <ligand>
        <name>Mg(2+)</name>
        <dbReference type="ChEBI" id="CHEBI:18420"/>
    </ligand>
</feature>
<dbReference type="Pfam" id="PF00456">
    <property type="entry name" value="Transketolase_N"/>
    <property type="match status" value="1"/>
</dbReference>
<comment type="function">
    <text evidence="4">Catalyzes the transfer of a two-carbon ketol group from a ketose donor to an aldose acceptor, via a covalent intermediate with the cofactor thiamine pyrophosphate.</text>
</comment>
<feature type="active site" description="Proton donor" evidence="15">
    <location>
        <position position="411"/>
    </location>
</feature>
<evidence type="ECO:0000256" key="6">
    <source>
        <dbReference type="ARBA" id="ARBA00011738"/>
    </source>
</evidence>
<sequence length="676" mass="71503">MAEDLDRAAVDVARVLALDVVEAKGNGHAGTAMALAPVAHVLFQELMRHDPADPGWRGRDRFVLSAGHASLLLYIQLYLTGYGLTLDDLRRTRAFGSRTPGHPEYGHTPGVEMTTGPLGQGVATAVGMAMALRHERALLRADAPFADRTVWCVAGDGDLQEGVSAEASSLAGTLGLGELVVVYDDNGISIDGPTSLSFTEDVPARYRAYGWHVQVVDDGDDLDALRSALAAARDERDRPSLVAVRTVIGAPAPRRGGTAAAHAGPFGAEETAEVKRLLGMDPHASFAVPERVLEHTRAALERGARLHADWDKAHAAWRAAAPPELADLDERLAAGALAPNWRDLLPEPDADGARPTRAVNGAVLAALTEHLPEIWGGSADLSQSTNVAFPGRRAFSAADPAGTTLHFGVREHAMAAILNGIALHGGFRPFGTTYLAFSDYLRPALRLAAMMRLPVVLAFTHDSVTVGEDGPTHQPVEQLWGLRAVPGLDVVRPADAAETVAAWRRVLERADRPVAFALGRRPAPALDRGGRGAAPDIAADVARGGYVLADAPSSPPDVLIIATGSEAALAVEARDRLAADGIGVRVVSMPCLEWFAEQDAAYRDAVLPPDVLARVAVEAGVAQGWWRYLGTYGEAVSVERFGLSGPGERVRAELGVTVDAVVAAARRSLARVRDAR</sequence>
<evidence type="ECO:0000256" key="19">
    <source>
        <dbReference type="PIRSR" id="PIRSR605478-5"/>
    </source>
</evidence>
<dbReference type="EC" id="2.2.1.1" evidence="7 14"/>
<feature type="binding site" evidence="16">
    <location>
        <position position="461"/>
    </location>
    <ligand>
        <name>substrate</name>
    </ligand>
</feature>
<feature type="binding site" evidence="16">
    <location>
        <position position="262"/>
    </location>
    <ligand>
        <name>substrate</name>
    </ligand>
</feature>
<evidence type="ECO:0000256" key="13">
    <source>
        <dbReference type="ARBA" id="ARBA00049473"/>
    </source>
</evidence>
<feature type="binding site" evidence="16">
    <location>
        <position position="357"/>
    </location>
    <ligand>
        <name>substrate</name>
    </ligand>
</feature>
<dbReference type="GO" id="GO:0004802">
    <property type="term" value="F:transketolase activity"/>
    <property type="evidence" value="ECO:0007669"/>
    <property type="project" value="UniProtKB-UniRule"/>
</dbReference>
<evidence type="ECO:0000256" key="10">
    <source>
        <dbReference type="ARBA" id="ARBA00022837"/>
    </source>
</evidence>
<dbReference type="InterPro" id="IPR009014">
    <property type="entry name" value="Transketo_C/PFOR_II"/>
</dbReference>
<feature type="binding site" evidence="17">
    <location>
        <position position="68"/>
    </location>
    <ligand>
        <name>thiamine diphosphate</name>
        <dbReference type="ChEBI" id="CHEBI:58937"/>
    </ligand>
</feature>
<feature type="site" description="Important for catalytic activity" evidence="19">
    <location>
        <position position="262"/>
    </location>
</feature>
<keyword evidence="9 18" id="KW-0479">Metal-binding</keyword>
<evidence type="ECO:0000313" key="22">
    <source>
        <dbReference type="Proteomes" id="UP001165124"/>
    </source>
</evidence>
<dbReference type="InterPro" id="IPR029061">
    <property type="entry name" value="THDP-binding"/>
</dbReference>
<evidence type="ECO:0000256" key="17">
    <source>
        <dbReference type="PIRSR" id="PIRSR605478-3"/>
    </source>
</evidence>
<dbReference type="GO" id="GO:0000287">
    <property type="term" value="F:magnesium ion binding"/>
    <property type="evidence" value="ECO:0007669"/>
    <property type="project" value="UniProtKB-ARBA"/>
</dbReference>
<evidence type="ECO:0000256" key="8">
    <source>
        <dbReference type="ARBA" id="ARBA00022679"/>
    </source>
</evidence>
<dbReference type="SUPFAM" id="SSF52518">
    <property type="entry name" value="Thiamin diphosphate-binding fold (THDP-binding)"/>
    <property type="match status" value="2"/>
</dbReference>
<comment type="catalytic activity">
    <reaction evidence="13">
        <text>D-sedoheptulose 7-phosphate + D-glyceraldehyde 3-phosphate = aldehydo-D-ribose 5-phosphate + D-xylulose 5-phosphate</text>
        <dbReference type="Rhea" id="RHEA:10508"/>
        <dbReference type="ChEBI" id="CHEBI:57483"/>
        <dbReference type="ChEBI" id="CHEBI:57737"/>
        <dbReference type="ChEBI" id="CHEBI:58273"/>
        <dbReference type="ChEBI" id="CHEBI:59776"/>
        <dbReference type="EC" id="2.2.1.1"/>
    </reaction>
</comment>
<dbReference type="InterPro" id="IPR005474">
    <property type="entry name" value="Transketolase_N"/>
</dbReference>
<evidence type="ECO:0000256" key="4">
    <source>
        <dbReference type="ARBA" id="ARBA00002931"/>
    </source>
</evidence>
<evidence type="ECO:0000256" key="3">
    <source>
        <dbReference type="ARBA" id="ARBA00001941"/>
    </source>
</evidence>
<dbReference type="SUPFAM" id="SSF52922">
    <property type="entry name" value="TK C-terminal domain-like"/>
    <property type="match status" value="1"/>
</dbReference>
<feature type="site" description="Important for catalytic activity" evidence="19">
    <location>
        <position position="28"/>
    </location>
</feature>
<comment type="similarity">
    <text evidence="5">Belongs to the transketolase family.</text>
</comment>
<evidence type="ECO:0000256" key="1">
    <source>
        <dbReference type="ARBA" id="ARBA00001913"/>
    </source>
</evidence>
<dbReference type="InterPro" id="IPR005475">
    <property type="entry name" value="Transketolase-like_Pyr-bd"/>
</dbReference>
<feature type="binding site" evidence="16">
    <location>
        <position position="520"/>
    </location>
    <ligand>
        <name>substrate</name>
    </ligand>
</feature>
<evidence type="ECO:0000259" key="20">
    <source>
        <dbReference type="SMART" id="SM00861"/>
    </source>
</evidence>
<feature type="binding site" evidence="17">
    <location>
        <position position="437"/>
    </location>
    <ligand>
        <name>thiamine diphosphate</name>
        <dbReference type="ChEBI" id="CHEBI:58937"/>
    </ligand>
</feature>
<evidence type="ECO:0000256" key="16">
    <source>
        <dbReference type="PIRSR" id="PIRSR605478-2"/>
    </source>
</evidence>
<evidence type="ECO:0000256" key="15">
    <source>
        <dbReference type="PIRSR" id="PIRSR605478-1"/>
    </source>
</evidence>
<keyword evidence="10" id="KW-0106">Calcium</keyword>
<evidence type="ECO:0000256" key="11">
    <source>
        <dbReference type="ARBA" id="ARBA00022842"/>
    </source>
</evidence>
<reference evidence="21" key="1">
    <citation type="submission" date="2023-02" db="EMBL/GenBank/DDBJ databases">
        <title>Actinomadura rubrobrunea NBRC 14622.</title>
        <authorList>
            <person name="Ichikawa N."/>
            <person name="Sato H."/>
            <person name="Tonouchi N."/>
        </authorList>
    </citation>
    <scope>NUCLEOTIDE SEQUENCE</scope>
    <source>
        <strain evidence="21">NBRC 14622</strain>
    </source>
</reference>
<gene>
    <name evidence="21" type="primary">tktA</name>
    <name evidence="21" type="ORF">Arub01_57650</name>
</gene>
<organism evidence="21 22">
    <name type="scientific">Actinomadura rubrobrunea</name>
    <dbReference type="NCBI Taxonomy" id="115335"/>
    <lineage>
        <taxon>Bacteria</taxon>
        <taxon>Bacillati</taxon>
        <taxon>Actinomycetota</taxon>
        <taxon>Actinomycetes</taxon>
        <taxon>Streptosporangiales</taxon>
        <taxon>Thermomonosporaceae</taxon>
        <taxon>Actinomadura</taxon>
    </lineage>
</organism>
<feature type="binding site" evidence="18">
    <location>
        <position position="156"/>
    </location>
    <ligand>
        <name>Mg(2+)</name>
        <dbReference type="ChEBI" id="CHEBI:18420"/>
    </ligand>
</feature>
<dbReference type="Gene3D" id="3.40.50.920">
    <property type="match status" value="1"/>
</dbReference>
<keyword evidence="11 18" id="KW-0460">Magnesium</keyword>
<evidence type="ECO:0000256" key="5">
    <source>
        <dbReference type="ARBA" id="ARBA00007131"/>
    </source>
</evidence>
<feature type="binding site" evidence="16">
    <location>
        <position position="28"/>
    </location>
    <ligand>
        <name>substrate</name>
    </ligand>
</feature>
<feature type="binding site" evidence="17">
    <location>
        <begin position="116"/>
        <end position="118"/>
    </location>
    <ligand>
        <name>thiamine diphosphate</name>
        <dbReference type="ChEBI" id="CHEBI:58937"/>
    </ligand>
</feature>
<dbReference type="PANTHER" id="PTHR43522:SF2">
    <property type="entry name" value="TRANSKETOLASE 1-RELATED"/>
    <property type="match status" value="1"/>
</dbReference>
<feature type="domain" description="Transketolase-like pyrimidine-binding" evidence="20">
    <location>
        <begin position="354"/>
        <end position="525"/>
    </location>
</feature>
<evidence type="ECO:0000256" key="18">
    <source>
        <dbReference type="PIRSR" id="PIRSR605478-4"/>
    </source>
</evidence>
<keyword evidence="22" id="KW-1185">Reference proteome</keyword>
<dbReference type="AlphaFoldDB" id="A0A9W6Q0T8"/>
<keyword evidence="8" id="KW-0808">Transferase</keyword>
<comment type="cofactor">
    <cofactor evidence="17">
        <name>thiamine diphosphate</name>
        <dbReference type="ChEBI" id="CHEBI:58937"/>
    </cofactor>
    <text evidence="17">Binds 1 thiamine pyrophosphate per subunit. During the reaction, the substrate forms a covalent intermediate with the cofactor.</text>
</comment>
<dbReference type="Pfam" id="PF02779">
    <property type="entry name" value="Transket_pyr"/>
    <property type="match status" value="1"/>
</dbReference>
<dbReference type="EMBL" id="BSRZ01000025">
    <property type="protein sequence ID" value="GLW67522.1"/>
    <property type="molecule type" value="Genomic_DNA"/>
</dbReference>
<dbReference type="InterPro" id="IPR033247">
    <property type="entry name" value="Transketolase_fam"/>
</dbReference>
<comment type="cofactor">
    <cofactor evidence="2">
        <name>Mn(2+)</name>
        <dbReference type="ChEBI" id="CHEBI:29035"/>
    </cofactor>
</comment>
<dbReference type="SMART" id="SM00861">
    <property type="entry name" value="Transket_pyr"/>
    <property type="match status" value="1"/>
</dbReference>
<feature type="binding site" evidence="17">
    <location>
        <position position="262"/>
    </location>
    <ligand>
        <name>thiamine diphosphate</name>
        <dbReference type="ChEBI" id="CHEBI:58937"/>
    </ligand>
</feature>